<keyword evidence="6" id="KW-0813">Transport</keyword>
<feature type="domain" description="ABC transmembrane type-2" evidence="7">
    <location>
        <begin position="20"/>
        <end position="248"/>
    </location>
</feature>
<dbReference type="EMBL" id="JAPMKV010000002">
    <property type="protein sequence ID" value="MCX7444631.1"/>
    <property type="molecule type" value="Genomic_DNA"/>
</dbReference>
<keyword evidence="4 6" id="KW-0472">Membrane</keyword>
<keyword evidence="11" id="KW-1185">Reference proteome</keyword>
<dbReference type="Proteomes" id="UP001081709">
    <property type="component" value="Unassembled WGS sequence"/>
</dbReference>
<dbReference type="InterPro" id="IPR047817">
    <property type="entry name" value="ABC2_TM_bact-type"/>
</dbReference>
<proteinExistence type="inferred from homology"/>
<dbReference type="GO" id="GO:0043190">
    <property type="term" value="C:ATP-binding cassette (ABC) transporter complex"/>
    <property type="evidence" value="ECO:0007669"/>
    <property type="project" value="InterPro"/>
</dbReference>
<evidence type="ECO:0000256" key="3">
    <source>
        <dbReference type="ARBA" id="ARBA00022989"/>
    </source>
</evidence>
<feature type="transmembrane region" description="Helical" evidence="6">
    <location>
        <begin position="20"/>
        <end position="40"/>
    </location>
</feature>
<evidence type="ECO:0000313" key="8">
    <source>
        <dbReference type="EMBL" id="MCX7444631.1"/>
    </source>
</evidence>
<feature type="transmembrane region" description="Helical" evidence="6">
    <location>
        <begin position="165"/>
        <end position="186"/>
    </location>
</feature>
<comment type="subcellular location">
    <subcellularLocation>
        <location evidence="6">Cell membrane</location>
        <topology evidence="6">Multi-pass membrane protein</topology>
    </subcellularLocation>
    <subcellularLocation>
        <location evidence="1">Membrane</location>
        <topology evidence="1">Multi-pass membrane protein</topology>
    </subcellularLocation>
</comment>
<feature type="transmembrane region" description="Helical" evidence="6">
    <location>
        <begin position="226"/>
        <end position="245"/>
    </location>
</feature>
<name>A0A9Q4GLN8_9CORY</name>
<feature type="transmembrane region" description="Helical" evidence="6">
    <location>
        <begin position="131"/>
        <end position="158"/>
    </location>
</feature>
<gene>
    <name evidence="8" type="ORF">OS125_05140</name>
    <name evidence="9" type="ORF">OS129_06610</name>
</gene>
<dbReference type="InterPro" id="IPR013525">
    <property type="entry name" value="ABC2_TM"/>
</dbReference>
<evidence type="ECO:0000256" key="4">
    <source>
        <dbReference type="ARBA" id="ARBA00023136"/>
    </source>
</evidence>
<accession>A0A9Q4GLN8</accession>
<evidence type="ECO:0000256" key="1">
    <source>
        <dbReference type="ARBA" id="ARBA00004141"/>
    </source>
</evidence>
<evidence type="ECO:0000256" key="6">
    <source>
        <dbReference type="RuleBase" id="RU361157"/>
    </source>
</evidence>
<reference evidence="9" key="1">
    <citation type="submission" date="2022-11" db="EMBL/GenBank/DDBJ databases">
        <title>Corynebacterium sp. isolated from Penguins.</title>
        <authorList>
            <person name="Sedlar K."/>
            <person name="Svec P."/>
        </authorList>
    </citation>
    <scope>NUCLEOTIDE SEQUENCE</scope>
    <source>
        <strain evidence="8">P7003</strain>
        <strain evidence="9">P7374</strain>
    </source>
</reference>
<sequence>MNTLTALWNRGTVRFLRNRAALISALFVPGIFLTCFYSVFSDATAIFGVDYATFLYPAAMMQVIVFAAGGSALDVALDRENGIHSRLATLSVSPGRIVAGRLLADITRILISGGVVTVIGVLLGTRVHDGIWRFGAVALIFLLLSLTFCAGFCGLSLLGRKPTSTALLIQSLVMPFILFSTAFIPAEAMSSTVRPVITHMPLSPILDTVRALMTGSGFDRGTAIEAAAWLIALTVAAIAGFSAAFSRERT</sequence>
<keyword evidence="5" id="KW-0046">Antibiotic resistance</keyword>
<dbReference type="PIRSF" id="PIRSF006648">
    <property type="entry name" value="DrrB"/>
    <property type="match status" value="1"/>
</dbReference>
<dbReference type="Proteomes" id="UP001071478">
    <property type="component" value="Unassembled WGS sequence"/>
</dbReference>
<dbReference type="PANTHER" id="PTHR43229:SF2">
    <property type="entry name" value="NODULATION PROTEIN J"/>
    <property type="match status" value="1"/>
</dbReference>
<dbReference type="RefSeq" id="WP_200251895.1">
    <property type="nucleotide sequence ID" value="NZ_JAENIQ020000003.1"/>
</dbReference>
<keyword evidence="3 6" id="KW-1133">Transmembrane helix</keyword>
<dbReference type="GO" id="GO:0046677">
    <property type="term" value="P:response to antibiotic"/>
    <property type="evidence" value="ECO:0007669"/>
    <property type="project" value="UniProtKB-KW"/>
</dbReference>
<dbReference type="InterPro" id="IPR051784">
    <property type="entry name" value="Nod_factor_ABC_transporter"/>
</dbReference>
<feature type="transmembrane region" description="Helical" evidence="6">
    <location>
        <begin position="106"/>
        <end position="125"/>
    </location>
</feature>
<protein>
    <recommendedName>
        <fullName evidence="6">Transport permease protein</fullName>
    </recommendedName>
</protein>
<dbReference type="AlphaFoldDB" id="A0A9Q4GLN8"/>
<organism evidence="9 10">
    <name type="scientific">Corynebacterium pygosceleis</name>
    <dbReference type="NCBI Taxonomy" id="2800406"/>
    <lineage>
        <taxon>Bacteria</taxon>
        <taxon>Bacillati</taxon>
        <taxon>Actinomycetota</taxon>
        <taxon>Actinomycetes</taxon>
        <taxon>Mycobacteriales</taxon>
        <taxon>Corynebacteriaceae</taxon>
        <taxon>Corynebacterium</taxon>
    </lineage>
</organism>
<comment type="similarity">
    <text evidence="6">Belongs to the ABC-2 integral membrane protein family.</text>
</comment>
<dbReference type="InterPro" id="IPR000412">
    <property type="entry name" value="ABC_2_transport"/>
</dbReference>
<dbReference type="EMBL" id="JAPMKU010000003">
    <property type="protein sequence ID" value="MCX7468545.1"/>
    <property type="molecule type" value="Genomic_DNA"/>
</dbReference>
<dbReference type="PANTHER" id="PTHR43229">
    <property type="entry name" value="NODULATION PROTEIN J"/>
    <property type="match status" value="1"/>
</dbReference>
<dbReference type="PROSITE" id="PS51012">
    <property type="entry name" value="ABC_TM2"/>
    <property type="match status" value="1"/>
</dbReference>
<evidence type="ECO:0000313" key="10">
    <source>
        <dbReference type="Proteomes" id="UP001071478"/>
    </source>
</evidence>
<evidence type="ECO:0000259" key="7">
    <source>
        <dbReference type="PROSITE" id="PS51012"/>
    </source>
</evidence>
<comment type="caution">
    <text evidence="9">The sequence shown here is derived from an EMBL/GenBank/DDBJ whole genome shotgun (WGS) entry which is preliminary data.</text>
</comment>
<evidence type="ECO:0000313" key="9">
    <source>
        <dbReference type="EMBL" id="MCX7468545.1"/>
    </source>
</evidence>
<evidence type="ECO:0000256" key="2">
    <source>
        <dbReference type="ARBA" id="ARBA00022692"/>
    </source>
</evidence>
<dbReference type="Pfam" id="PF01061">
    <property type="entry name" value="ABC2_membrane"/>
    <property type="match status" value="1"/>
</dbReference>
<feature type="transmembrane region" description="Helical" evidence="6">
    <location>
        <begin position="52"/>
        <end position="77"/>
    </location>
</feature>
<evidence type="ECO:0000313" key="11">
    <source>
        <dbReference type="Proteomes" id="UP001081709"/>
    </source>
</evidence>
<keyword evidence="6" id="KW-1003">Cell membrane</keyword>
<keyword evidence="2 6" id="KW-0812">Transmembrane</keyword>
<dbReference type="GO" id="GO:0140359">
    <property type="term" value="F:ABC-type transporter activity"/>
    <property type="evidence" value="ECO:0007669"/>
    <property type="project" value="InterPro"/>
</dbReference>
<evidence type="ECO:0000256" key="5">
    <source>
        <dbReference type="ARBA" id="ARBA00023251"/>
    </source>
</evidence>